<sequence length="214" mass="22947">MKIGIIGATGHVGSHLVKAALADNHDVTAIVRSPEKLQVSVPVLKKDLFALTTTDLTAFDVVIDAFNAPLGKEELHQTSLLHLAKILSGTAVWLIVVGGASSLYLSAERSKRLLDTIPANSPIYPTASNMAQALAELKKVSNSTWTYVSPAANFIYKAPYTGKYQINKDILEKDSAGKSEVSMADYAKGIMDLIKHPQKNIHISIAGDSSNYSA</sequence>
<dbReference type="InterPro" id="IPR016040">
    <property type="entry name" value="NAD(P)-bd_dom"/>
</dbReference>
<evidence type="ECO:0000259" key="1">
    <source>
        <dbReference type="Pfam" id="PF13460"/>
    </source>
</evidence>
<proteinExistence type="predicted"/>
<dbReference type="PANTHER" id="PTHR43355">
    <property type="entry name" value="FLAVIN REDUCTASE (NADPH)"/>
    <property type="match status" value="1"/>
</dbReference>
<dbReference type="KEGG" id="esg:EsVE80_18800"/>
<dbReference type="Proteomes" id="UP000502998">
    <property type="component" value="Chromosome"/>
</dbReference>
<accession>A0A679ISC2</accession>
<dbReference type="AlphaFoldDB" id="A0A679ISC2"/>
<organism evidence="2 3">
    <name type="scientific">Enterococcus saigonensis</name>
    <dbReference type="NCBI Taxonomy" id="1805431"/>
    <lineage>
        <taxon>Bacteria</taxon>
        <taxon>Bacillati</taxon>
        <taxon>Bacillota</taxon>
        <taxon>Bacilli</taxon>
        <taxon>Lactobacillales</taxon>
        <taxon>Enterococcaceae</taxon>
        <taxon>Enterococcus</taxon>
    </lineage>
</organism>
<dbReference type="InterPro" id="IPR051606">
    <property type="entry name" value="Polyketide_Oxido-like"/>
</dbReference>
<keyword evidence="3" id="KW-1185">Reference proteome</keyword>
<gene>
    <name evidence="2" type="ORF">EsVE80_18800</name>
</gene>
<dbReference type="PANTHER" id="PTHR43355:SF2">
    <property type="entry name" value="FLAVIN REDUCTASE (NADPH)"/>
    <property type="match status" value="1"/>
</dbReference>
<protein>
    <submittedName>
        <fullName evidence="2">Flavin reductase</fullName>
    </submittedName>
</protein>
<dbReference type="InterPro" id="IPR036291">
    <property type="entry name" value="NAD(P)-bd_dom_sf"/>
</dbReference>
<dbReference type="GO" id="GO:0016646">
    <property type="term" value="F:oxidoreductase activity, acting on the CH-NH group of donors, NAD or NADP as acceptor"/>
    <property type="evidence" value="ECO:0007669"/>
    <property type="project" value="TreeGrafter"/>
</dbReference>
<feature type="domain" description="NAD(P)-binding" evidence="1">
    <location>
        <begin position="7"/>
        <end position="197"/>
    </location>
</feature>
<dbReference type="SUPFAM" id="SSF51735">
    <property type="entry name" value="NAD(P)-binding Rossmann-fold domains"/>
    <property type="match status" value="1"/>
</dbReference>
<evidence type="ECO:0000313" key="2">
    <source>
        <dbReference type="EMBL" id="BCA86357.1"/>
    </source>
</evidence>
<dbReference type="Pfam" id="PF13460">
    <property type="entry name" value="NAD_binding_10"/>
    <property type="match status" value="1"/>
</dbReference>
<dbReference type="RefSeq" id="WP_173103510.1">
    <property type="nucleotide sequence ID" value="NZ_AP022822.1"/>
</dbReference>
<name>A0A679ISC2_9ENTE</name>
<reference evidence="2 3" key="1">
    <citation type="submission" date="2020-02" db="EMBL/GenBank/DDBJ databases">
        <title>Characterization of vanA genotype vancomycin-resistant Enterococcus saigonensis VE80.</title>
        <authorList>
            <person name="Harada T."/>
            <person name="Motooka D."/>
            <person name="Nakamura S."/>
            <person name="Yamamoto Y."/>
            <person name="Kawahara R."/>
            <person name="Kawatsu K."/>
        </authorList>
    </citation>
    <scope>NUCLEOTIDE SEQUENCE [LARGE SCALE GENOMIC DNA]</scope>
    <source>
        <strain evidence="2 3">VE80</strain>
    </source>
</reference>
<evidence type="ECO:0000313" key="3">
    <source>
        <dbReference type="Proteomes" id="UP000502998"/>
    </source>
</evidence>
<dbReference type="EMBL" id="AP022822">
    <property type="protein sequence ID" value="BCA86357.1"/>
    <property type="molecule type" value="Genomic_DNA"/>
</dbReference>
<dbReference type="Gene3D" id="3.40.50.720">
    <property type="entry name" value="NAD(P)-binding Rossmann-like Domain"/>
    <property type="match status" value="1"/>
</dbReference>